<name>A0A222WQW6_9BACL</name>
<reference evidence="1 2" key="1">
    <citation type="submission" date="2017-03" db="EMBL/GenBank/DDBJ databases">
        <title>Complete genome sequence of Paenibacillus Kribbensis producing bioflocculants.</title>
        <authorList>
            <person name="Lee H.-G."/>
            <person name="Oh H.-M."/>
        </authorList>
    </citation>
    <scope>NUCLEOTIDE SEQUENCE [LARGE SCALE GENOMIC DNA]</scope>
    <source>
        <strain evidence="1 2">AM49</strain>
    </source>
</reference>
<accession>A0A222WQW6</accession>
<protein>
    <submittedName>
        <fullName evidence="1">Gas vesicle protein</fullName>
    </submittedName>
</protein>
<dbReference type="InterPro" id="IPR024623">
    <property type="entry name" value="YtxH"/>
</dbReference>
<dbReference type="Proteomes" id="UP000214666">
    <property type="component" value="Chromosome"/>
</dbReference>
<dbReference type="STRING" id="172713.GCA_001705305_02063"/>
<evidence type="ECO:0000313" key="1">
    <source>
        <dbReference type="EMBL" id="ASR48181.1"/>
    </source>
</evidence>
<dbReference type="AlphaFoldDB" id="A0A222WQW6"/>
<dbReference type="PANTHER" id="PTHR35792">
    <property type="entry name" value="GENERAL STRESS PROTEIN"/>
    <property type="match status" value="1"/>
</dbReference>
<proteinExistence type="predicted"/>
<dbReference type="OrthoDB" id="9810874at2"/>
<dbReference type="KEGG" id="pkb:B4V02_16490"/>
<dbReference type="PANTHER" id="PTHR35792:SF2">
    <property type="entry name" value="GENERAL STRESS PROTEIN"/>
    <property type="match status" value="1"/>
</dbReference>
<sequence length="108" mass="11683">MKENYKSFIRGALAGSLAGSLAALLFAPKSGRELRQDITDQARHVSNKGQELAGKISDTSIEYTDKIKEAASAVIHEIGQWRKKDGGIIHEASVSSTPVQEDTEEDAL</sequence>
<gene>
    <name evidence="1" type="ORF">B4V02_16490</name>
</gene>
<evidence type="ECO:0000313" key="2">
    <source>
        <dbReference type="Proteomes" id="UP000214666"/>
    </source>
</evidence>
<dbReference type="Pfam" id="PF12732">
    <property type="entry name" value="YtxH"/>
    <property type="match status" value="1"/>
</dbReference>
<dbReference type="RefSeq" id="WP_094155614.1">
    <property type="nucleotide sequence ID" value="NZ_CP020028.1"/>
</dbReference>
<organism evidence="1 2">
    <name type="scientific">Paenibacillus kribbensis</name>
    <dbReference type="NCBI Taxonomy" id="172713"/>
    <lineage>
        <taxon>Bacteria</taxon>
        <taxon>Bacillati</taxon>
        <taxon>Bacillota</taxon>
        <taxon>Bacilli</taxon>
        <taxon>Bacillales</taxon>
        <taxon>Paenibacillaceae</taxon>
        <taxon>Paenibacillus</taxon>
    </lineage>
</organism>
<dbReference type="EMBL" id="CP020028">
    <property type="protein sequence ID" value="ASR48181.1"/>
    <property type="molecule type" value="Genomic_DNA"/>
</dbReference>
<dbReference type="InterPro" id="IPR052928">
    <property type="entry name" value="Desiccation-related_membrane"/>
</dbReference>
<keyword evidence="2" id="KW-1185">Reference proteome</keyword>